<gene>
    <name evidence="11" type="ORF">RDI58_021758</name>
</gene>
<keyword evidence="3 6" id="KW-0547">Nucleotide-binding</keyword>
<organism evidence="11 12">
    <name type="scientific">Solanum bulbocastanum</name>
    <name type="common">Wild potato</name>
    <dbReference type="NCBI Taxonomy" id="147425"/>
    <lineage>
        <taxon>Eukaryota</taxon>
        <taxon>Viridiplantae</taxon>
        <taxon>Streptophyta</taxon>
        <taxon>Embryophyta</taxon>
        <taxon>Tracheophyta</taxon>
        <taxon>Spermatophyta</taxon>
        <taxon>Magnoliopsida</taxon>
        <taxon>eudicotyledons</taxon>
        <taxon>Gunneridae</taxon>
        <taxon>Pentapetalae</taxon>
        <taxon>asterids</taxon>
        <taxon>lamiids</taxon>
        <taxon>Solanales</taxon>
        <taxon>Solanaceae</taxon>
        <taxon>Solanoideae</taxon>
        <taxon>Solaneae</taxon>
        <taxon>Solanum</taxon>
    </lineage>
</organism>
<name>A0AAN8Y517_SOLBU</name>
<keyword evidence="9" id="KW-0472">Membrane</keyword>
<dbReference type="InterPro" id="IPR017441">
    <property type="entry name" value="Protein_kinase_ATP_BS"/>
</dbReference>
<dbReference type="GO" id="GO:0005524">
    <property type="term" value="F:ATP binding"/>
    <property type="evidence" value="ECO:0007669"/>
    <property type="project" value="UniProtKB-UniRule"/>
</dbReference>
<evidence type="ECO:0000256" key="3">
    <source>
        <dbReference type="ARBA" id="ARBA00022741"/>
    </source>
</evidence>
<dbReference type="InterPro" id="IPR000719">
    <property type="entry name" value="Prot_kinase_dom"/>
</dbReference>
<keyword evidence="5 6" id="KW-0067">ATP-binding</keyword>
<accession>A0AAN8Y517</accession>
<evidence type="ECO:0000256" key="2">
    <source>
        <dbReference type="ARBA" id="ARBA00022679"/>
    </source>
</evidence>
<feature type="binding site" evidence="6">
    <location>
        <position position="76"/>
    </location>
    <ligand>
        <name>ATP</name>
        <dbReference type="ChEBI" id="CHEBI:30616"/>
    </ligand>
</feature>
<dbReference type="Proteomes" id="UP001371456">
    <property type="component" value="Unassembled WGS sequence"/>
</dbReference>
<keyword evidence="9" id="KW-0812">Transmembrane</keyword>
<dbReference type="PANTHER" id="PTHR47973">
    <property type="entry name" value="CYSTEINE-RICH RECEPTOR-LIKE PROTEIN KINASE 3"/>
    <property type="match status" value="1"/>
</dbReference>
<feature type="domain" description="Protein kinase" evidence="10">
    <location>
        <begin position="48"/>
        <end position="345"/>
    </location>
</feature>
<comment type="caution">
    <text evidence="11">The sequence shown here is derived from an EMBL/GenBank/DDBJ whole genome shotgun (WGS) entry which is preliminary data.</text>
</comment>
<dbReference type="AlphaFoldDB" id="A0AAN8Y517"/>
<dbReference type="GO" id="GO:0004674">
    <property type="term" value="F:protein serine/threonine kinase activity"/>
    <property type="evidence" value="ECO:0007669"/>
    <property type="project" value="UniProtKB-KW"/>
</dbReference>
<keyword evidence="2" id="KW-0808">Transferase</keyword>
<dbReference type="SMART" id="SM00220">
    <property type="entry name" value="S_TKc"/>
    <property type="match status" value="1"/>
</dbReference>
<dbReference type="Gene3D" id="3.30.200.20">
    <property type="entry name" value="Phosphorylase Kinase, domain 1"/>
    <property type="match status" value="1"/>
</dbReference>
<evidence type="ECO:0000313" key="11">
    <source>
        <dbReference type="EMBL" id="KAK6779574.1"/>
    </source>
</evidence>
<dbReference type="PROSITE" id="PS50011">
    <property type="entry name" value="PROTEIN_KINASE_DOM"/>
    <property type="match status" value="1"/>
</dbReference>
<feature type="region of interest" description="Disordered" evidence="8">
    <location>
        <begin position="402"/>
        <end position="424"/>
    </location>
</feature>
<evidence type="ECO:0000256" key="4">
    <source>
        <dbReference type="ARBA" id="ARBA00022777"/>
    </source>
</evidence>
<feature type="transmembrane region" description="Helical" evidence="9">
    <location>
        <begin position="130"/>
        <end position="148"/>
    </location>
</feature>
<dbReference type="SUPFAM" id="SSF56112">
    <property type="entry name" value="Protein kinase-like (PK-like)"/>
    <property type="match status" value="1"/>
</dbReference>
<dbReference type="InterPro" id="IPR011009">
    <property type="entry name" value="Kinase-like_dom_sf"/>
</dbReference>
<dbReference type="PROSITE" id="PS00108">
    <property type="entry name" value="PROTEIN_KINASE_ST"/>
    <property type="match status" value="1"/>
</dbReference>
<dbReference type="FunFam" id="3.30.200.20:FF:000421">
    <property type="entry name" value="Serine/threonine-protein kinase receptor"/>
    <property type="match status" value="1"/>
</dbReference>
<evidence type="ECO:0000256" key="1">
    <source>
        <dbReference type="ARBA" id="ARBA00022527"/>
    </source>
</evidence>
<reference evidence="11 12" key="1">
    <citation type="submission" date="2024-02" db="EMBL/GenBank/DDBJ databases">
        <title>de novo genome assembly of Solanum bulbocastanum strain 11H21.</title>
        <authorList>
            <person name="Hosaka A.J."/>
        </authorList>
    </citation>
    <scope>NUCLEOTIDE SEQUENCE [LARGE SCALE GENOMIC DNA]</scope>
    <source>
        <tissue evidence="11">Young leaves</tissue>
    </source>
</reference>
<dbReference type="InterPro" id="IPR001245">
    <property type="entry name" value="Ser-Thr/Tyr_kinase_cat_dom"/>
</dbReference>
<sequence length="424" mass="46944">MKFSFPFLSCFSSSAVTLEGSQISYGGQISQNFSVYSFNDLKAATHGFRASNKIGEGGFGSVYKGRLQDGNFMAVKVLSVELESMRGEREFVSEIAALSDIKHENLVNLRGCCVDGAHRLLVYDYMENNSLSLTFLGNFLVLIVLVLIDPDLFGIEAQLLFAIVLAFPLTCLGLRCSCCGEQNRSKFTWILRKEVSIGIAKGLSYLHEEVSPHVVHRDIKTSNILLDENFTPKIADFGLARLFTENMSHISTRVAGTLGYLSPEYAISGHLTRKSDVYSFGVVLLEIVSGSPVVAFDITRGEHFLVNKAWEMYNSDQLLELVDPVLDRELLNDDEALRFLKVGLLCVQENASLRPKMSMVIKMLSRDGAIIVDEMKITQPGIVADLMDVKIGRKHSSQSFFSKASTSMSPGSPFQIGNRRKSNS</sequence>
<dbReference type="Pfam" id="PF07714">
    <property type="entry name" value="PK_Tyr_Ser-Thr"/>
    <property type="match status" value="1"/>
</dbReference>
<dbReference type="InterPro" id="IPR052059">
    <property type="entry name" value="CR_Ser/Thr_kinase"/>
</dbReference>
<keyword evidence="1 7" id="KW-0723">Serine/threonine-protein kinase</keyword>
<keyword evidence="4" id="KW-0418">Kinase</keyword>
<dbReference type="EMBL" id="JBANQN010000009">
    <property type="protein sequence ID" value="KAK6779574.1"/>
    <property type="molecule type" value="Genomic_DNA"/>
</dbReference>
<protein>
    <recommendedName>
        <fullName evidence="10">Protein kinase domain-containing protein</fullName>
    </recommendedName>
</protein>
<evidence type="ECO:0000256" key="9">
    <source>
        <dbReference type="SAM" id="Phobius"/>
    </source>
</evidence>
<dbReference type="FunFam" id="1.10.510.10:FF:000336">
    <property type="entry name" value="Cysteine-rich receptor-like protein kinase 2"/>
    <property type="match status" value="1"/>
</dbReference>
<proteinExistence type="inferred from homology"/>
<dbReference type="CDD" id="cd14066">
    <property type="entry name" value="STKc_IRAK"/>
    <property type="match status" value="1"/>
</dbReference>
<dbReference type="PROSITE" id="PS00107">
    <property type="entry name" value="PROTEIN_KINASE_ATP"/>
    <property type="match status" value="1"/>
</dbReference>
<evidence type="ECO:0000256" key="7">
    <source>
        <dbReference type="RuleBase" id="RU000304"/>
    </source>
</evidence>
<dbReference type="Gene3D" id="1.10.510.10">
    <property type="entry name" value="Transferase(Phosphotransferase) domain 1"/>
    <property type="match status" value="1"/>
</dbReference>
<dbReference type="InterPro" id="IPR008271">
    <property type="entry name" value="Ser/Thr_kinase_AS"/>
</dbReference>
<keyword evidence="12" id="KW-1185">Reference proteome</keyword>
<keyword evidence="9" id="KW-1133">Transmembrane helix</keyword>
<evidence type="ECO:0000256" key="8">
    <source>
        <dbReference type="SAM" id="MobiDB-lite"/>
    </source>
</evidence>
<evidence type="ECO:0000259" key="10">
    <source>
        <dbReference type="PROSITE" id="PS50011"/>
    </source>
</evidence>
<feature type="transmembrane region" description="Helical" evidence="9">
    <location>
        <begin position="155"/>
        <end position="175"/>
    </location>
</feature>
<evidence type="ECO:0000256" key="5">
    <source>
        <dbReference type="ARBA" id="ARBA00022840"/>
    </source>
</evidence>
<evidence type="ECO:0000256" key="6">
    <source>
        <dbReference type="PROSITE-ProRule" id="PRU10141"/>
    </source>
</evidence>
<evidence type="ECO:0000313" key="12">
    <source>
        <dbReference type="Proteomes" id="UP001371456"/>
    </source>
</evidence>
<comment type="similarity">
    <text evidence="7">Belongs to the protein kinase superfamily.</text>
</comment>